<dbReference type="PRINTS" id="PR00598">
    <property type="entry name" value="HTHMARR"/>
</dbReference>
<keyword evidence="6" id="KW-1185">Reference proteome</keyword>
<name>A0A5D0MEE4_9BACT</name>
<evidence type="ECO:0000256" key="1">
    <source>
        <dbReference type="ARBA" id="ARBA00023015"/>
    </source>
</evidence>
<evidence type="ECO:0000259" key="4">
    <source>
        <dbReference type="PROSITE" id="PS50995"/>
    </source>
</evidence>
<dbReference type="InterPro" id="IPR000835">
    <property type="entry name" value="HTH_MarR-typ"/>
</dbReference>
<dbReference type="Pfam" id="PF01047">
    <property type="entry name" value="MarR"/>
    <property type="match status" value="1"/>
</dbReference>
<reference evidence="5" key="1">
    <citation type="submission" date="2019-08" db="EMBL/GenBank/DDBJ databases">
        <title>Genomic characterization of a novel candidate phylum (ARYD3) from a high temperature, high salinity tertiary oil reservoir in north central Oklahoma, USA.</title>
        <authorList>
            <person name="Youssef N.H."/>
            <person name="Yadav A."/>
            <person name="Elshahed M.S."/>
        </authorList>
    </citation>
    <scope>NUCLEOTIDE SEQUENCE [LARGE SCALE GENOMIC DNA]</scope>
    <source>
        <strain evidence="5">ARYD3</strain>
    </source>
</reference>
<dbReference type="Gene3D" id="1.10.10.10">
    <property type="entry name" value="Winged helix-like DNA-binding domain superfamily/Winged helix DNA-binding domain"/>
    <property type="match status" value="1"/>
</dbReference>
<organism evidence="5 6">
    <name type="scientific">Candidatus Mcinerneyibacterium aminivorans</name>
    <dbReference type="NCBI Taxonomy" id="2703815"/>
    <lineage>
        <taxon>Bacteria</taxon>
        <taxon>Candidatus Macinerneyibacteriota</taxon>
        <taxon>Candidatus Mcinerneyibacteria</taxon>
        <taxon>Candidatus Mcinerneyibacteriales</taxon>
        <taxon>Candidatus Mcinerneyibacteriaceae</taxon>
        <taxon>Candidatus Mcinerneyibacterium</taxon>
    </lineage>
</organism>
<dbReference type="GO" id="GO:0003700">
    <property type="term" value="F:DNA-binding transcription factor activity"/>
    <property type="evidence" value="ECO:0007669"/>
    <property type="project" value="InterPro"/>
</dbReference>
<dbReference type="PANTHER" id="PTHR42756:SF1">
    <property type="entry name" value="TRANSCRIPTIONAL REPRESSOR OF EMRAB OPERON"/>
    <property type="match status" value="1"/>
</dbReference>
<evidence type="ECO:0000256" key="2">
    <source>
        <dbReference type="ARBA" id="ARBA00023125"/>
    </source>
</evidence>
<dbReference type="Proteomes" id="UP000324143">
    <property type="component" value="Unassembled WGS sequence"/>
</dbReference>
<dbReference type="SMART" id="SM00347">
    <property type="entry name" value="HTH_MARR"/>
    <property type="match status" value="1"/>
</dbReference>
<sequence>MYAIIFMMGAFMSDEIFFYLQKFHKLYKSIINKRITTESRNLSGYARFMVLFTLNRVGDGVSLTELQRLINYDKGTITRAVNELKEKSFIIKIKDEKDKRALKIYLTEKGREFNRKEKIFRDDFFNTIKSDLKDHELSSFKYVLEKLAHSTKNYYENMK</sequence>
<accession>A0A5D0MEE4</accession>
<feature type="domain" description="HTH marR-type" evidence="4">
    <location>
        <begin position="13"/>
        <end position="149"/>
    </location>
</feature>
<keyword evidence="1" id="KW-0805">Transcription regulation</keyword>
<protein>
    <submittedName>
        <fullName evidence="5">MarR family transcriptional regulator</fullName>
    </submittedName>
</protein>
<dbReference type="PROSITE" id="PS50995">
    <property type="entry name" value="HTH_MARR_2"/>
    <property type="match status" value="1"/>
</dbReference>
<dbReference type="InterPro" id="IPR036390">
    <property type="entry name" value="WH_DNA-bd_sf"/>
</dbReference>
<proteinExistence type="predicted"/>
<dbReference type="GO" id="GO:0003677">
    <property type="term" value="F:DNA binding"/>
    <property type="evidence" value="ECO:0007669"/>
    <property type="project" value="UniProtKB-KW"/>
</dbReference>
<gene>
    <name evidence="5" type="ORF">FXF47_04290</name>
</gene>
<comment type="caution">
    <text evidence="5">The sequence shown here is derived from an EMBL/GenBank/DDBJ whole genome shotgun (WGS) entry which is preliminary data.</text>
</comment>
<dbReference type="PANTHER" id="PTHR42756">
    <property type="entry name" value="TRANSCRIPTIONAL REGULATOR, MARR"/>
    <property type="match status" value="1"/>
</dbReference>
<evidence type="ECO:0000256" key="3">
    <source>
        <dbReference type="ARBA" id="ARBA00023163"/>
    </source>
</evidence>
<evidence type="ECO:0000313" key="5">
    <source>
        <dbReference type="EMBL" id="TYB31366.1"/>
    </source>
</evidence>
<dbReference type="AlphaFoldDB" id="A0A5D0MEE4"/>
<dbReference type="SUPFAM" id="SSF46785">
    <property type="entry name" value="Winged helix' DNA-binding domain"/>
    <property type="match status" value="1"/>
</dbReference>
<evidence type="ECO:0000313" key="6">
    <source>
        <dbReference type="Proteomes" id="UP000324143"/>
    </source>
</evidence>
<keyword evidence="2" id="KW-0238">DNA-binding</keyword>
<dbReference type="EMBL" id="VSIX01000035">
    <property type="protein sequence ID" value="TYB31366.1"/>
    <property type="molecule type" value="Genomic_DNA"/>
</dbReference>
<keyword evidence="3" id="KW-0804">Transcription</keyword>
<dbReference type="InterPro" id="IPR036388">
    <property type="entry name" value="WH-like_DNA-bd_sf"/>
</dbReference>